<dbReference type="Pfam" id="PF05057">
    <property type="entry name" value="DUF676"/>
    <property type="match status" value="1"/>
</dbReference>
<dbReference type="EMBL" id="JROU02001454">
    <property type="protein sequence ID" value="OEH76463.1"/>
    <property type="molecule type" value="Genomic_DNA"/>
</dbReference>
<evidence type="ECO:0000313" key="3">
    <source>
        <dbReference type="EMBL" id="OEH76463.1"/>
    </source>
</evidence>
<name>A0A1D3CZ53_9EIME</name>
<dbReference type="PANTHER" id="PTHR12482">
    <property type="entry name" value="LIPASE ROG1-RELATED-RELATED"/>
    <property type="match status" value="1"/>
</dbReference>
<evidence type="ECO:0000313" key="4">
    <source>
        <dbReference type="Proteomes" id="UP000095192"/>
    </source>
</evidence>
<dbReference type="InterPro" id="IPR029058">
    <property type="entry name" value="AB_hydrolase_fold"/>
</dbReference>
<dbReference type="VEuPathDB" id="ToxoDB:cyc_05060"/>
<dbReference type="InterPro" id="IPR007751">
    <property type="entry name" value="DUF676_lipase-like"/>
</dbReference>
<keyword evidence="4" id="KW-1185">Reference proteome</keyword>
<dbReference type="Proteomes" id="UP000095192">
    <property type="component" value="Unassembled WGS sequence"/>
</dbReference>
<evidence type="ECO:0000256" key="1">
    <source>
        <dbReference type="SAM" id="MobiDB-lite"/>
    </source>
</evidence>
<dbReference type="Gene3D" id="3.40.50.1820">
    <property type="entry name" value="alpha/beta hydrolase"/>
    <property type="match status" value="1"/>
</dbReference>
<dbReference type="InParanoid" id="A0A1D3CZ53"/>
<gene>
    <name evidence="3" type="ORF">cyc_05060</name>
</gene>
<feature type="region of interest" description="Disordered" evidence="1">
    <location>
        <begin position="239"/>
        <end position="301"/>
    </location>
</feature>
<accession>A0A1D3CZ53</accession>
<feature type="domain" description="DUF676" evidence="2">
    <location>
        <begin position="8"/>
        <end position="162"/>
    </location>
</feature>
<feature type="region of interest" description="Disordered" evidence="1">
    <location>
        <begin position="199"/>
        <end position="222"/>
    </location>
</feature>
<dbReference type="AlphaFoldDB" id="A0A1D3CZ53"/>
<organism evidence="3 4">
    <name type="scientific">Cyclospora cayetanensis</name>
    <dbReference type="NCBI Taxonomy" id="88456"/>
    <lineage>
        <taxon>Eukaryota</taxon>
        <taxon>Sar</taxon>
        <taxon>Alveolata</taxon>
        <taxon>Apicomplexa</taxon>
        <taxon>Conoidasida</taxon>
        <taxon>Coccidia</taxon>
        <taxon>Eucoccidiorida</taxon>
        <taxon>Eimeriorina</taxon>
        <taxon>Eimeriidae</taxon>
        <taxon>Cyclospora</taxon>
    </lineage>
</organism>
<protein>
    <submittedName>
        <fullName evidence="3">Serine esterase</fullName>
    </submittedName>
</protein>
<proteinExistence type="predicted"/>
<dbReference type="InterPro" id="IPR044294">
    <property type="entry name" value="Lipase-like"/>
</dbReference>
<feature type="compositionally biased region" description="Polar residues" evidence="1">
    <location>
        <begin position="251"/>
        <end position="267"/>
    </location>
</feature>
<sequence>MLCASYQNVACLASTANTDDTEGDIAVMGERLADEVLTYVKSFFGNSGVERISFVGHSLGGIIVRAALPHLRKPLGSCFHLYVSLSSPHFGLLKGRSRIVSFGLWLLKKWRKSLCLQQLTLSDSRDLRQCYLYRLSRCDALSLFEHLCFLASAQDAYAPLHSAAMLPLHQQDVDTAAGAAAAQPPPICVLSPRGVHTESSSDCREAVESRWNPSSPVASPSLEEALGAVRNVLDGERSARAFPDTLPADRQQPSPIDASSESETPSVAWTDEVLEEHADTPQSSLHEGVSDSEDALPQHQAARHSHILASLSRNIAAWLPPEKVMRINVIFKIREK</sequence>
<dbReference type="SUPFAM" id="SSF53474">
    <property type="entry name" value="alpha/beta-Hydrolases"/>
    <property type="match status" value="1"/>
</dbReference>
<dbReference type="PANTHER" id="PTHR12482:SF5">
    <property type="entry name" value="DUF676 DOMAIN-CONTAINING PROTEIN"/>
    <property type="match status" value="1"/>
</dbReference>
<feature type="compositionally biased region" description="Basic and acidic residues" evidence="1">
    <location>
        <begin position="199"/>
        <end position="208"/>
    </location>
</feature>
<comment type="caution">
    <text evidence="3">The sequence shown here is derived from an EMBL/GenBank/DDBJ whole genome shotgun (WGS) entry which is preliminary data.</text>
</comment>
<evidence type="ECO:0000259" key="2">
    <source>
        <dbReference type="Pfam" id="PF05057"/>
    </source>
</evidence>
<reference evidence="3 4" key="1">
    <citation type="journal article" date="2016" name="BMC Genomics">
        <title>Comparative genomics reveals Cyclospora cayetanensis possesses coccidia-like metabolism and invasion components but unique surface antigens.</title>
        <authorList>
            <person name="Liu S."/>
            <person name="Wang L."/>
            <person name="Zheng H."/>
            <person name="Xu Z."/>
            <person name="Roellig D.M."/>
            <person name="Li N."/>
            <person name="Frace M.A."/>
            <person name="Tang K."/>
            <person name="Arrowood M.J."/>
            <person name="Moss D.M."/>
            <person name="Zhang L."/>
            <person name="Feng Y."/>
            <person name="Xiao L."/>
        </authorList>
    </citation>
    <scope>NUCLEOTIDE SEQUENCE [LARGE SCALE GENOMIC DNA]</scope>
    <source>
        <strain evidence="3 4">CHN_HEN01</strain>
    </source>
</reference>